<keyword evidence="7" id="KW-1185">Reference proteome</keyword>
<evidence type="ECO:0000313" key="5">
    <source>
        <dbReference type="EMBL" id="CAB3398437.1"/>
    </source>
</evidence>
<evidence type="ECO:0000313" key="3">
    <source>
        <dbReference type="EMBL" id="CAB3398435.1"/>
    </source>
</evidence>
<accession>A0A8S1EF53</accession>
<dbReference type="AlphaFoldDB" id="A0A8S1EF53"/>
<dbReference type="EMBL" id="CADEPM010000001">
    <property type="protein sequence ID" value="CAB3398436.1"/>
    <property type="molecule type" value="Genomic_DNA"/>
</dbReference>
<dbReference type="EMBL" id="CADEPM010000001">
    <property type="protein sequence ID" value="CAB3398434.1"/>
    <property type="molecule type" value="Genomic_DNA"/>
</dbReference>
<organism evidence="3 7">
    <name type="scientific">Caenorhabditis bovis</name>
    <dbReference type="NCBI Taxonomy" id="2654633"/>
    <lineage>
        <taxon>Eukaryota</taxon>
        <taxon>Metazoa</taxon>
        <taxon>Ecdysozoa</taxon>
        <taxon>Nematoda</taxon>
        <taxon>Chromadorea</taxon>
        <taxon>Rhabditida</taxon>
        <taxon>Rhabditina</taxon>
        <taxon>Rhabditomorpha</taxon>
        <taxon>Rhabditoidea</taxon>
        <taxon>Rhabditidae</taxon>
        <taxon>Peloderinae</taxon>
        <taxon>Caenorhabditis</taxon>
    </lineage>
</organism>
<protein>
    <submittedName>
        <fullName evidence="3">Uncharacterized protein</fullName>
    </submittedName>
</protein>
<keyword evidence="1" id="KW-1133">Transmembrane helix</keyword>
<evidence type="ECO:0000313" key="2">
    <source>
        <dbReference type="EMBL" id="CAB3398434.1"/>
    </source>
</evidence>
<name>A0A8S1EF53_9PELO</name>
<dbReference type="Proteomes" id="UP000494206">
    <property type="component" value="Unassembled WGS sequence"/>
</dbReference>
<evidence type="ECO:0000256" key="1">
    <source>
        <dbReference type="SAM" id="Phobius"/>
    </source>
</evidence>
<keyword evidence="1" id="KW-0812">Transmembrane</keyword>
<gene>
    <name evidence="2" type="ORF">CBOVIS_LOCUS1707</name>
    <name evidence="3" type="ORF">CBOVIS_LOCUS1708</name>
    <name evidence="4" type="ORF">CBOVIS_LOCUS1709</name>
    <name evidence="5" type="ORF">CBOVIS_LOCUS1710</name>
    <name evidence="6" type="ORF">CBOVIS_LOCUS1711</name>
</gene>
<feature type="transmembrane region" description="Helical" evidence="1">
    <location>
        <begin position="82"/>
        <end position="103"/>
    </location>
</feature>
<sequence length="147" mass="17054">MFFLIHMPIVLLNNLALVSKHGVLLVFGRWPESARSVFRLSILSCWWVDKLLDTHVISVGLLLLSIQRYVVNNCNEKYSKFVSGYFLGLLLLLNVTSGFYYEFRRSDAVETRINTYILAYERTDSYPKTILVKPKLKILSMVEMLVD</sequence>
<reference evidence="3 7" key="1">
    <citation type="submission" date="2020-04" db="EMBL/GenBank/DDBJ databases">
        <authorList>
            <person name="Laetsch R D."/>
            <person name="Stevens L."/>
            <person name="Kumar S."/>
            <person name="Blaxter L. M."/>
        </authorList>
    </citation>
    <scope>NUCLEOTIDE SEQUENCE [LARGE SCALE GENOMIC DNA]</scope>
</reference>
<keyword evidence="1" id="KW-0472">Membrane</keyword>
<dbReference type="EMBL" id="CADEPM010000001">
    <property type="protein sequence ID" value="CAB3398438.1"/>
    <property type="molecule type" value="Genomic_DNA"/>
</dbReference>
<evidence type="ECO:0000313" key="6">
    <source>
        <dbReference type="EMBL" id="CAB3398438.1"/>
    </source>
</evidence>
<proteinExistence type="predicted"/>
<comment type="caution">
    <text evidence="3">The sequence shown here is derived from an EMBL/GenBank/DDBJ whole genome shotgun (WGS) entry which is preliminary data.</text>
</comment>
<dbReference type="EMBL" id="CADEPM010000001">
    <property type="protein sequence ID" value="CAB3398437.1"/>
    <property type="molecule type" value="Genomic_DNA"/>
</dbReference>
<evidence type="ECO:0000313" key="4">
    <source>
        <dbReference type="EMBL" id="CAB3398436.1"/>
    </source>
</evidence>
<evidence type="ECO:0000313" key="7">
    <source>
        <dbReference type="Proteomes" id="UP000494206"/>
    </source>
</evidence>
<dbReference type="EMBL" id="CADEPM010000001">
    <property type="protein sequence ID" value="CAB3398435.1"/>
    <property type="molecule type" value="Genomic_DNA"/>
</dbReference>